<dbReference type="GO" id="GO:0005829">
    <property type="term" value="C:cytosol"/>
    <property type="evidence" value="ECO:0007669"/>
    <property type="project" value="TreeGrafter"/>
</dbReference>
<dbReference type="InterPro" id="IPR035570">
    <property type="entry name" value="UPF0234_N"/>
</dbReference>
<dbReference type="InterPro" id="IPR035571">
    <property type="entry name" value="UPF0234-like_C"/>
</dbReference>
<proteinExistence type="inferred from homology"/>
<dbReference type="InterPro" id="IPR036183">
    <property type="entry name" value="YajQ-like_sf"/>
</dbReference>
<dbReference type="CDD" id="cd11740">
    <property type="entry name" value="YajQ_like"/>
    <property type="match status" value="1"/>
</dbReference>
<accession>A0A381P9C2</accession>
<reference evidence="3" key="1">
    <citation type="submission" date="2018-05" db="EMBL/GenBank/DDBJ databases">
        <authorList>
            <person name="Lanie J.A."/>
            <person name="Ng W.-L."/>
            <person name="Kazmierczak K.M."/>
            <person name="Andrzejewski T.M."/>
            <person name="Davidsen T.M."/>
            <person name="Wayne K.J."/>
            <person name="Tettelin H."/>
            <person name="Glass J.I."/>
            <person name="Rusch D."/>
            <person name="Podicherti R."/>
            <person name="Tsui H.-C.T."/>
            <person name="Winkler M.E."/>
        </authorList>
    </citation>
    <scope>NUCLEOTIDE SEQUENCE</scope>
</reference>
<comment type="similarity">
    <text evidence="2">Belongs to the YajQ family.</text>
</comment>
<dbReference type="HAMAP" id="MF_00632">
    <property type="entry name" value="UPF0234"/>
    <property type="match status" value="1"/>
</dbReference>
<evidence type="ECO:0000313" key="3">
    <source>
        <dbReference type="EMBL" id="SUZ63565.1"/>
    </source>
</evidence>
<dbReference type="InterPro" id="IPR007551">
    <property type="entry name" value="YajQ/Smlt4090-like"/>
</dbReference>
<evidence type="ECO:0000256" key="1">
    <source>
        <dbReference type="ARBA" id="ARBA00022741"/>
    </source>
</evidence>
<name>A0A381P9C2_9ZZZZ</name>
<protein>
    <submittedName>
        <fullName evidence="3">Uncharacterized protein</fullName>
    </submittedName>
</protein>
<sequence length="166" mass="18501">MAKKSSFDVSTGVDLQEVDNAVNQARKEIATRYDFKGTDCTVEFDRDGGAIKLEADDQHRLTAVLQVVREKLSRRGVPVKNLDQGGIEIGSLGRARQVLGLKQGIDQETAKKMVKVVKGHGFKKVQVQIQADELRVTSPSKDELQQVMALLRGEDWGMELQFGNYR</sequence>
<dbReference type="NCBIfam" id="NF003819">
    <property type="entry name" value="PRK05412.1"/>
    <property type="match status" value="1"/>
</dbReference>
<dbReference type="Gene3D" id="3.30.70.990">
    <property type="entry name" value="YajQ-like, domain 2"/>
    <property type="match status" value="1"/>
</dbReference>
<dbReference type="EMBL" id="UINC01000919">
    <property type="protein sequence ID" value="SUZ63565.1"/>
    <property type="molecule type" value="Genomic_DNA"/>
</dbReference>
<dbReference type="Gene3D" id="3.30.70.860">
    <property type="match status" value="1"/>
</dbReference>
<keyword evidence="1" id="KW-0547">Nucleotide-binding</keyword>
<evidence type="ECO:0000256" key="2">
    <source>
        <dbReference type="ARBA" id="ARBA00093450"/>
    </source>
</evidence>
<dbReference type="PANTHER" id="PTHR30476:SF0">
    <property type="entry name" value="UPF0234 PROTEIN YAJQ"/>
    <property type="match status" value="1"/>
</dbReference>
<dbReference type="GO" id="GO:0000166">
    <property type="term" value="F:nucleotide binding"/>
    <property type="evidence" value="ECO:0007669"/>
    <property type="project" value="UniProtKB-KW"/>
</dbReference>
<dbReference type="PANTHER" id="PTHR30476">
    <property type="entry name" value="UPF0234 PROTEIN YAJQ"/>
    <property type="match status" value="1"/>
</dbReference>
<organism evidence="3">
    <name type="scientific">marine metagenome</name>
    <dbReference type="NCBI Taxonomy" id="408172"/>
    <lineage>
        <taxon>unclassified sequences</taxon>
        <taxon>metagenomes</taxon>
        <taxon>ecological metagenomes</taxon>
    </lineage>
</organism>
<dbReference type="SUPFAM" id="SSF89963">
    <property type="entry name" value="YajQ-like"/>
    <property type="match status" value="2"/>
</dbReference>
<gene>
    <name evidence="3" type="ORF">METZ01_LOCUS16419</name>
</gene>
<dbReference type="AlphaFoldDB" id="A0A381P9C2"/>
<dbReference type="Pfam" id="PF04461">
    <property type="entry name" value="YajQ"/>
    <property type="match status" value="1"/>
</dbReference>